<dbReference type="EMBL" id="LAZR01015224">
    <property type="protein sequence ID" value="KKM14116.1"/>
    <property type="molecule type" value="Genomic_DNA"/>
</dbReference>
<gene>
    <name evidence="2" type="ORF">LCGC14_1709350</name>
</gene>
<feature type="region of interest" description="Disordered" evidence="1">
    <location>
        <begin position="25"/>
        <end position="44"/>
    </location>
</feature>
<dbReference type="AlphaFoldDB" id="A0A0F9HF83"/>
<comment type="caution">
    <text evidence="2">The sequence shown here is derived from an EMBL/GenBank/DDBJ whole genome shotgun (WGS) entry which is preliminary data.</text>
</comment>
<sequence length="70" mass="7386">MNMPSSQTRRSTAEYPPRQDRRFALAGSSLGGATPRLGSFSASRRPRCSGAALAAAPVLAWRGAVAPKQE</sequence>
<protein>
    <submittedName>
        <fullName evidence="2">Uncharacterized protein</fullName>
    </submittedName>
</protein>
<accession>A0A0F9HF83</accession>
<evidence type="ECO:0000313" key="2">
    <source>
        <dbReference type="EMBL" id="KKM14116.1"/>
    </source>
</evidence>
<reference evidence="2" key="1">
    <citation type="journal article" date="2015" name="Nature">
        <title>Complex archaea that bridge the gap between prokaryotes and eukaryotes.</title>
        <authorList>
            <person name="Spang A."/>
            <person name="Saw J.H."/>
            <person name="Jorgensen S.L."/>
            <person name="Zaremba-Niedzwiedzka K."/>
            <person name="Martijn J."/>
            <person name="Lind A.E."/>
            <person name="van Eijk R."/>
            <person name="Schleper C."/>
            <person name="Guy L."/>
            <person name="Ettema T.J."/>
        </authorList>
    </citation>
    <scope>NUCLEOTIDE SEQUENCE</scope>
</reference>
<organism evidence="2">
    <name type="scientific">marine sediment metagenome</name>
    <dbReference type="NCBI Taxonomy" id="412755"/>
    <lineage>
        <taxon>unclassified sequences</taxon>
        <taxon>metagenomes</taxon>
        <taxon>ecological metagenomes</taxon>
    </lineage>
</organism>
<name>A0A0F9HF83_9ZZZZ</name>
<proteinExistence type="predicted"/>
<evidence type="ECO:0000256" key="1">
    <source>
        <dbReference type="SAM" id="MobiDB-lite"/>
    </source>
</evidence>